<comment type="caution">
    <text evidence="17">The sequence shown here is derived from an EMBL/GenBank/DDBJ whole genome shotgun (WGS) entry which is preliminary data.</text>
</comment>
<dbReference type="CDD" id="cd17873">
    <property type="entry name" value="FlhF"/>
    <property type="match status" value="1"/>
</dbReference>
<keyword evidence="10" id="KW-0472">Membrane</keyword>
<feature type="domain" description="SRP54-type proteins GTP-binding" evidence="16">
    <location>
        <begin position="245"/>
        <end position="438"/>
    </location>
</feature>
<name>A0ABT5L0G4_9ALTE</name>
<keyword evidence="11" id="KW-1006">Bacterial flagellum protein export</keyword>
<evidence type="ECO:0000259" key="16">
    <source>
        <dbReference type="SMART" id="SM00962"/>
    </source>
</evidence>
<dbReference type="PANTHER" id="PTHR43134">
    <property type="entry name" value="SIGNAL RECOGNITION PARTICLE RECEPTOR SUBUNIT ALPHA"/>
    <property type="match status" value="1"/>
</dbReference>
<dbReference type="InterPro" id="IPR020006">
    <property type="entry name" value="FlhF"/>
</dbReference>
<keyword evidence="7" id="KW-1005">Bacterial flagellum biogenesis</keyword>
<evidence type="ECO:0000256" key="11">
    <source>
        <dbReference type="ARBA" id="ARBA00023225"/>
    </source>
</evidence>
<feature type="domain" description="AAA+ ATPase" evidence="15">
    <location>
        <begin position="244"/>
        <end position="389"/>
    </location>
</feature>
<dbReference type="Gene3D" id="1.20.120.1380">
    <property type="entry name" value="Flagellar FlhF biosynthesis protein, N domain"/>
    <property type="match status" value="1"/>
</dbReference>
<dbReference type="InterPro" id="IPR047040">
    <property type="entry name" value="FlhF__GTPase_dom"/>
</dbReference>
<dbReference type="NCBIfam" id="TIGR03499">
    <property type="entry name" value="FlhF"/>
    <property type="match status" value="1"/>
</dbReference>
<comment type="similarity">
    <text evidence="2">Belongs to the GTP-binding SRP family.</text>
</comment>
<protein>
    <recommendedName>
        <fullName evidence="3 13">Flagellar biosynthesis protein FlhF</fullName>
    </recommendedName>
</protein>
<dbReference type="InterPro" id="IPR027417">
    <property type="entry name" value="P-loop_NTPase"/>
</dbReference>
<evidence type="ECO:0000259" key="15">
    <source>
        <dbReference type="SMART" id="SM00382"/>
    </source>
</evidence>
<evidence type="ECO:0000256" key="5">
    <source>
        <dbReference type="ARBA" id="ARBA00022475"/>
    </source>
</evidence>
<proteinExistence type="inferred from homology"/>
<sequence length="460" mass="50407">MKIRRFFGKDMREALSQVKNELGSEAVIMSNRKVADGIELVAAYDKEPDAKISIAPKAKTAGAKKPDGSLPTLSEIIGDDGPDSLRALMEKQAEQKVAVAQRVNAANAEYEKRNGPADTQRQQPAPAMATRHASAYSVSPEQEPETDAVSDSGASLADIRAEIASLRNVLQFQLSDMQQQQQSRLKPLQRYLLQQLCNMGISQSLAAQMVHYTPAECNEREAWLYLLKLLSNRLQTSNDDILSQRGVVALVGPTGTGKTTTIAKLAARYAQKYGVDQVALITIDTYRIAAYEQLATYGKIIGCPVRKAQSGEQLADLLFQMRDKRLVLIDTAGFSQRDSRLISQLSTFSQIAGQQVKNYLIVQGNTQQATIKHIIDAYKSIELQGCIITKLDECYSLGEIISNMIEAQLPISYVADGQQVPEDIHVANAKSIISLAAKLYKKYGLNHTISSSDVNTAQAV</sequence>
<comment type="function">
    <text evidence="12">Necessary for flagellar biosynthesis. May be involved in translocation of the flagellum.</text>
</comment>
<evidence type="ECO:0000256" key="12">
    <source>
        <dbReference type="ARBA" id="ARBA00025337"/>
    </source>
</evidence>
<organism evidence="17 18">
    <name type="scientific">Alteromonas gilva</name>
    <dbReference type="NCBI Taxonomy" id="2987522"/>
    <lineage>
        <taxon>Bacteria</taxon>
        <taxon>Pseudomonadati</taxon>
        <taxon>Pseudomonadota</taxon>
        <taxon>Gammaproteobacteria</taxon>
        <taxon>Alteromonadales</taxon>
        <taxon>Alteromonadaceae</taxon>
        <taxon>Alteromonas/Salinimonas group</taxon>
        <taxon>Alteromonas</taxon>
    </lineage>
</organism>
<dbReference type="Gene3D" id="3.40.50.300">
    <property type="entry name" value="P-loop containing nucleotide triphosphate hydrolases"/>
    <property type="match status" value="1"/>
</dbReference>
<evidence type="ECO:0000256" key="6">
    <source>
        <dbReference type="ARBA" id="ARBA00022741"/>
    </source>
</evidence>
<keyword evidence="17" id="KW-0966">Cell projection</keyword>
<evidence type="ECO:0000256" key="3">
    <source>
        <dbReference type="ARBA" id="ARBA00014919"/>
    </source>
</evidence>
<evidence type="ECO:0000256" key="10">
    <source>
        <dbReference type="ARBA" id="ARBA00023136"/>
    </source>
</evidence>
<feature type="region of interest" description="Disordered" evidence="14">
    <location>
        <begin position="108"/>
        <end position="149"/>
    </location>
</feature>
<keyword evidence="9" id="KW-0342">GTP-binding</keyword>
<keyword evidence="17" id="KW-0282">Flagellum</keyword>
<evidence type="ECO:0000313" key="17">
    <source>
        <dbReference type="EMBL" id="MDC8830505.1"/>
    </source>
</evidence>
<accession>A0ABT5L0G4</accession>
<keyword evidence="5" id="KW-1003">Cell membrane</keyword>
<dbReference type="Proteomes" id="UP001218788">
    <property type="component" value="Unassembled WGS sequence"/>
</dbReference>
<reference evidence="17 18" key="1">
    <citation type="submission" date="2022-10" db="EMBL/GenBank/DDBJ databases">
        <title>Alteromonas sp. chi3 Genome sequencing.</title>
        <authorList>
            <person name="Park S."/>
        </authorList>
    </citation>
    <scope>NUCLEOTIDE SEQUENCE [LARGE SCALE GENOMIC DNA]</scope>
    <source>
        <strain evidence="18">chi3</strain>
    </source>
</reference>
<evidence type="ECO:0000313" key="18">
    <source>
        <dbReference type="Proteomes" id="UP001218788"/>
    </source>
</evidence>
<comment type="subcellular location">
    <subcellularLocation>
        <location evidence="1">Cell membrane</location>
        <topology evidence="1">Peripheral membrane protein</topology>
        <orientation evidence="1">Cytoplasmic side</orientation>
    </subcellularLocation>
</comment>
<dbReference type="SMART" id="SM00382">
    <property type="entry name" value="AAA"/>
    <property type="match status" value="1"/>
</dbReference>
<keyword evidence="6" id="KW-0547">Nucleotide-binding</keyword>
<dbReference type="EMBL" id="JAQQXP010000001">
    <property type="protein sequence ID" value="MDC8830505.1"/>
    <property type="molecule type" value="Genomic_DNA"/>
</dbReference>
<dbReference type="InterPro" id="IPR003593">
    <property type="entry name" value="AAA+_ATPase"/>
</dbReference>
<dbReference type="SMART" id="SM00962">
    <property type="entry name" value="SRP54"/>
    <property type="match status" value="1"/>
</dbReference>
<evidence type="ECO:0000256" key="14">
    <source>
        <dbReference type="SAM" id="MobiDB-lite"/>
    </source>
</evidence>
<keyword evidence="17" id="KW-0969">Cilium</keyword>
<evidence type="ECO:0000256" key="13">
    <source>
        <dbReference type="NCBIfam" id="TIGR03499"/>
    </source>
</evidence>
<evidence type="ECO:0000256" key="4">
    <source>
        <dbReference type="ARBA" id="ARBA00022448"/>
    </source>
</evidence>
<evidence type="ECO:0000256" key="2">
    <source>
        <dbReference type="ARBA" id="ARBA00008531"/>
    </source>
</evidence>
<evidence type="ECO:0000256" key="9">
    <source>
        <dbReference type="ARBA" id="ARBA00023134"/>
    </source>
</evidence>
<evidence type="ECO:0000256" key="8">
    <source>
        <dbReference type="ARBA" id="ARBA00022927"/>
    </source>
</evidence>
<dbReference type="InterPro" id="IPR000897">
    <property type="entry name" value="SRP54_GTPase_dom"/>
</dbReference>
<gene>
    <name evidence="17" type="primary">flhF</name>
    <name evidence="17" type="ORF">OIK42_06965</name>
</gene>
<keyword evidence="8" id="KW-0653">Protein transport</keyword>
<dbReference type="Pfam" id="PF00448">
    <property type="entry name" value="SRP54"/>
    <property type="match status" value="1"/>
</dbReference>
<evidence type="ECO:0000256" key="7">
    <source>
        <dbReference type="ARBA" id="ARBA00022795"/>
    </source>
</evidence>
<keyword evidence="4" id="KW-0813">Transport</keyword>
<dbReference type="RefSeq" id="WP_273639405.1">
    <property type="nucleotide sequence ID" value="NZ_JAQQXP010000001.1"/>
</dbReference>
<keyword evidence="18" id="KW-1185">Reference proteome</keyword>
<dbReference type="SUPFAM" id="SSF52540">
    <property type="entry name" value="P-loop containing nucleoside triphosphate hydrolases"/>
    <property type="match status" value="1"/>
</dbReference>
<dbReference type="PANTHER" id="PTHR43134:SF3">
    <property type="entry name" value="FLAGELLAR BIOSYNTHESIS PROTEIN FLHF"/>
    <property type="match status" value="1"/>
</dbReference>
<evidence type="ECO:0000256" key="1">
    <source>
        <dbReference type="ARBA" id="ARBA00004413"/>
    </source>
</evidence>